<dbReference type="GO" id="GO:0071949">
    <property type="term" value="F:FAD binding"/>
    <property type="evidence" value="ECO:0007669"/>
    <property type="project" value="TreeGrafter"/>
</dbReference>
<feature type="domain" description="Proline dehydrogenase" evidence="6">
    <location>
        <begin position="138"/>
        <end position="462"/>
    </location>
</feature>
<sequence>MSLKSQLYWKSALLRSGFAPSRAMIYGSCAVGRRYVSETSAAKNTAAGAVPPVFDAQNRRLFPQLDQMQPPSSVAYLKTLSKKELLSLAVIGCVTINKLFLELAIKVFPFVPMFLVKWLISSLYCGGDNFAEVRECGRSLQKRGISNMMLSLTIEDAEGTKNIDINHIVDETIKSIHEVLKPNILAQLETATDVNDIAPGYIALKPSALVSNPGQALLHFKDKAWKSHRDQLVTNCSAITQVIYDLNQELLKKYPSRKTPFFVSTIDAEKYDLQKGGVYELQRLLFKKFNPKDSPIVSCIGTWQLYLTDSASELQAEYARAEEEGYKLGVKLVRGAYIHSEAKRDTIIQPTKEASDLNYNNVMTTVIENLLEKGSKSSYGHLVVASHNYHSQMLATNLLKKKGLQSGKSNVVLAQLLGMADNVTYDLIKNHDAKNIIKYVPWGPPLETKDYLLRRLQENGDAVRADNGLPLLKSILKSLFSSTTEAKNV</sequence>
<dbReference type="KEGG" id="tgb:HG536_0C01080"/>
<evidence type="ECO:0000256" key="5">
    <source>
        <dbReference type="RuleBase" id="RU364054"/>
    </source>
</evidence>
<dbReference type="OrthoDB" id="5464at2759"/>
<dbReference type="AlphaFoldDB" id="A0A7G3ZEK5"/>
<protein>
    <recommendedName>
        <fullName evidence="2 5">Proline dehydrogenase</fullName>
        <ecNumber evidence="2 5">1.5.5.2</ecNumber>
    </recommendedName>
</protein>
<dbReference type="InterPro" id="IPR029041">
    <property type="entry name" value="FAD-linked_oxidoreductase-like"/>
</dbReference>
<evidence type="ECO:0000313" key="7">
    <source>
        <dbReference type="EMBL" id="QLL31941.1"/>
    </source>
</evidence>
<keyword evidence="8" id="KW-1185">Reference proteome</keyword>
<dbReference type="FunFam" id="3.20.20.220:FF:000017">
    <property type="entry name" value="Proline dehydrogenase"/>
    <property type="match status" value="1"/>
</dbReference>
<gene>
    <name evidence="7" type="ORF">HG536_0C01080</name>
</gene>
<evidence type="ECO:0000256" key="1">
    <source>
        <dbReference type="ARBA" id="ARBA00005869"/>
    </source>
</evidence>
<proteinExistence type="inferred from homology"/>
<dbReference type="Pfam" id="PF01619">
    <property type="entry name" value="Pro_dh"/>
    <property type="match status" value="1"/>
</dbReference>
<name>A0A7G3ZEK5_9SACH</name>
<evidence type="ECO:0000313" key="8">
    <source>
        <dbReference type="Proteomes" id="UP000515788"/>
    </source>
</evidence>
<comment type="cofactor">
    <cofactor evidence="5">
        <name>FAD</name>
        <dbReference type="ChEBI" id="CHEBI:57692"/>
    </cofactor>
</comment>
<comment type="function">
    <text evidence="5">Converts proline to delta-1-pyrroline-5-carboxylate.</text>
</comment>
<dbReference type="PANTHER" id="PTHR13914">
    <property type="entry name" value="PROLINE OXIDASE"/>
    <property type="match status" value="1"/>
</dbReference>
<dbReference type="SUPFAM" id="SSF51730">
    <property type="entry name" value="FAD-linked oxidoreductase"/>
    <property type="match status" value="1"/>
</dbReference>
<organism evidence="7 8">
    <name type="scientific">Torulaspora globosa</name>
    <dbReference type="NCBI Taxonomy" id="48254"/>
    <lineage>
        <taxon>Eukaryota</taxon>
        <taxon>Fungi</taxon>
        <taxon>Dikarya</taxon>
        <taxon>Ascomycota</taxon>
        <taxon>Saccharomycotina</taxon>
        <taxon>Saccharomycetes</taxon>
        <taxon>Saccharomycetales</taxon>
        <taxon>Saccharomycetaceae</taxon>
        <taxon>Torulaspora</taxon>
    </lineage>
</organism>
<dbReference type="Gene3D" id="3.20.20.220">
    <property type="match status" value="1"/>
</dbReference>
<dbReference type="Proteomes" id="UP000515788">
    <property type="component" value="Chromosome 3"/>
</dbReference>
<dbReference type="EMBL" id="CP059248">
    <property type="protein sequence ID" value="QLL31941.1"/>
    <property type="molecule type" value="Genomic_DNA"/>
</dbReference>
<dbReference type="InterPro" id="IPR015659">
    <property type="entry name" value="Proline_oxidase"/>
</dbReference>
<evidence type="ECO:0000259" key="6">
    <source>
        <dbReference type="Pfam" id="PF01619"/>
    </source>
</evidence>
<keyword evidence="4 5" id="KW-0642">Proline metabolism</keyword>
<comment type="similarity">
    <text evidence="1 5">Belongs to the proline oxidase family.</text>
</comment>
<dbReference type="GO" id="GO:0010133">
    <property type="term" value="P:L-proline catabolic process to L-glutamate"/>
    <property type="evidence" value="ECO:0007669"/>
    <property type="project" value="TreeGrafter"/>
</dbReference>
<dbReference type="GO" id="GO:0004657">
    <property type="term" value="F:proline dehydrogenase activity"/>
    <property type="evidence" value="ECO:0007669"/>
    <property type="project" value="UniProtKB-EC"/>
</dbReference>
<evidence type="ECO:0000256" key="2">
    <source>
        <dbReference type="ARBA" id="ARBA00012695"/>
    </source>
</evidence>
<dbReference type="GeneID" id="59325078"/>
<comment type="catalytic activity">
    <reaction evidence="5">
        <text>L-proline + a quinone = (S)-1-pyrroline-5-carboxylate + a quinol + H(+)</text>
        <dbReference type="Rhea" id="RHEA:23784"/>
        <dbReference type="ChEBI" id="CHEBI:15378"/>
        <dbReference type="ChEBI" id="CHEBI:17388"/>
        <dbReference type="ChEBI" id="CHEBI:24646"/>
        <dbReference type="ChEBI" id="CHEBI:60039"/>
        <dbReference type="ChEBI" id="CHEBI:132124"/>
        <dbReference type="EC" id="1.5.5.2"/>
    </reaction>
</comment>
<accession>A0A7G3ZEK5</accession>
<reference evidence="7 8" key="1">
    <citation type="submission" date="2020-06" db="EMBL/GenBank/DDBJ databases">
        <title>The yeast mating-type switching endonuclease HO is a domesticated member of an unorthodox homing genetic element family.</title>
        <authorList>
            <person name="Coughlan A.Y."/>
            <person name="Lombardi L."/>
            <person name="Braun-Galleani S."/>
            <person name="Martos A.R."/>
            <person name="Galeote V."/>
            <person name="Bigey F."/>
            <person name="Dequin S."/>
            <person name="Byrne K.P."/>
            <person name="Wolfe K.H."/>
        </authorList>
    </citation>
    <scope>NUCLEOTIDE SEQUENCE [LARGE SCALE GENOMIC DNA]</scope>
    <source>
        <strain evidence="7 8">CBS764</strain>
    </source>
</reference>
<keyword evidence="3 5" id="KW-0560">Oxidoreductase</keyword>
<evidence type="ECO:0000256" key="3">
    <source>
        <dbReference type="ARBA" id="ARBA00023002"/>
    </source>
</evidence>
<dbReference type="RefSeq" id="XP_037138616.1">
    <property type="nucleotide sequence ID" value="XM_037282721.1"/>
</dbReference>
<dbReference type="InterPro" id="IPR002872">
    <property type="entry name" value="Proline_DH_dom"/>
</dbReference>
<evidence type="ECO:0000256" key="4">
    <source>
        <dbReference type="ARBA" id="ARBA00023062"/>
    </source>
</evidence>
<dbReference type="PANTHER" id="PTHR13914:SF0">
    <property type="entry name" value="PROLINE DEHYDROGENASE 1, MITOCHONDRIAL"/>
    <property type="match status" value="1"/>
</dbReference>
<keyword evidence="5" id="KW-0274">FAD</keyword>
<dbReference type="GO" id="GO:0005739">
    <property type="term" value="C:mitochondrion"/>
    <property type="evidence" value="ECO:0007669"/>
    <property type="project" value="TreeGrafter"/>
</dbReference>
<dbReference type="EC" id="1.5.5.2" evidence="2 5"/>
<keyword evidence="5" id="KW-0285">Flavoprotein</keyword>